<dbReference type="GeneID" id="64766157"/>
<keyword evidence="2" id="KW-1185">Reference proteome</keyword>
<accession>A0A4Y6ETI7</accession>
<evidence type="ECO:0000313" key="1">
    <source>
        <dbReference type="EMBL" id="QDF18624.1"/>
    </source>
</evidence>
<dbReference type="EMBL" id="MK977695">
    <property type="protein sequence ID" value="QDF18624.1"/>
    <property type="molecule type" value="Genomic_DNA"/>
</dbReference>
<evidence type="ECO:0000313" key="2">
    <source>
        <dbReference type="Proteomes" id="UP000318375"/>
    </source>
</evidence>
<dbReference type="RefSeq" id="YP_010058926.1">
    <property type="nucleotide sequence ID" value="NC_054723.1"/>
</dbReference>
<dbReference type="KEGG" id="vg:64766157"/>
<organism evidence="1 2">
    <name type="scientific">Gordonia phage Pupper</name>
    <dbReference type="NCBI Taxonomy" id="2571249"/>
    <lineage>
        <taxon>Viruses</taxon>
        <taxon>Duplodnaviria</taxon>
        <taxon>Heunggongvirae</taxon>
        <taxon>Uroviricota</taxon>
        <taxon>Caudoviricetes</taxon>
        <taxon>Puppervirus</taxon>
        <taxon>Puppervirus Pupper</taxon>
    </lineage>
</organism>
<name>A0A4Y6ETI7_9CAUD</name>
<protein>
    <submittedName>
        <fullName evidence="1">Uncharacterized protein</fullName>
    </submittedName>
</protein>
<reference evidence="1 2" key="1">
    <citation type="submission" date="2019-05" db="EMBL/GenBank/DDBJ databases">
        <authorList>
            <person name="Pope W.H."/>
            <person name="Garlena R.A."/>
            <person name="Russell D.A."/>
            <person name="Jacobs-Sera D."/>
            <person name="Hatfull G.F."/>
        </authorList>
    </citation>
    <scope>NUCLEOTIDE SEQUENCE [LARGE SCALE GENOMIC DNA]</scope>
</reference>
<dbReference type="Proteomes" id="UP000318375">
    <property type="component" value="Segment"/>
</dbReference>
<gene>
    <name evidence="1" type="primary">138</name>
    <name evidence="1" type="ORF">SEA_PUPPER_138</name>
</gene>
<sequence>MGLPTLTTASAPIRTVEHRINIQYGKYFLRSQRSSSKPFGSYAPHLVTDEKHPTWRFLPVEARVTVVGDFPTKVVLSGPRIFSTGRRAIESRGTATFHRYPVVEPPPIGRKSVRPQPQRGFTDMPFDLTDALVAYIERVSNASLASLIGQERNA</sequence>
<proteinExistence type="predicted"/>